<dbReference type="EMBL" id="JACSPQ010000053">
    <property type="protein sequence ID" value="MBD8003262.1"/>
    <property type="molecule type" value="Genomic_DNA"/>
</dbReference>
<keyword evidence="3 7" id="KW-0597">Phosphoprotein</keyword>
<keyword evidence="5" id="KW-0238">DNA-binding</keyword>
<dbReference type="InterPro" id="IPR036890">
    <property type="entry name" value="HATPase_C_sf"/>
</dbReference>
<dbReference type="PROSITE" id="PS50109">
    <property type="entry name" value="HIS_KIN"/>
    <property type="match status" value="1"/>
</dbReference>
<keyword evidence="8" id="KW-0812">Transmembrane</keyword>
<dbReference type="SUPFAM" id="SSF63829">
    <property type="entry name" value="Calcium-dependent phosphotriesterase"/>
    <property type="match status" value="1"/>
</dbReference>
<dbReference type="EC" id="2.7.13.3" evidence="2"/>
<gene>
    <name evidence="12" type="ORF">H9626_13820</name>
</gene>
<dbReference type="InterPro" id="IPR011006">
    <property type="entry name" value="CheY-like_superfamily"/>
</dbReference>
<dbReference type="Pfam" id="PF00512">
    <property type="entry name" value="HisKA"/>
    <property type="match status" value="1"/>
</dbReference>
<dbReference type="SUPFAM" id="SSF52172">
    <property type="entry name" value="CheY-like"/>
    <property type="match status" value="1"/>
</dbReference>
<protein>
    <recommendedName>
        <fullName evidence="2">histidine kinase</fullName>
        <ecNumber evidence="2">2.7.13.3</ecNumber>
    </recommendedName>
</protein>
<dbReference type="CDD" id="cd17574">
    <property type="entry name" value="REC_OmpR"/>
    <property type="match status" value="1"/>
</dbReference>
<evidence type="ECO:0000313" key="12">
    <source>
        <dbReference type="EMBL" id="MBD8003262.1"/>
    </source>
</evidence>
<dbReference type="SMART" id="SM00387">
    <property type="entry name" value="HATPase_c"/>
    <property type="match status" value="1"/>
</dbReference>
<keyword evidence="8" id="KW-0472">Membrane</keyword>
<dbReference type="InterPro" id="IPR013783">
    <property type="entry name" value="Ig-like_fold"/>
</dbReference>
<keyword evidence="8" id="KW-1133">Transmembrane helix</keyword>
<dbReference type="Gene3D" id="1.10.287.130">
    <property type="match status" value="1"/>
</dbReference>
<evidence type="ECO:0000259" key="11">
    <source>
        <dbReference type="PROSITE" id="PS50110"/>
    </source>
</evidence>
<reference evidence="12 13" key="1">
    <citation type="submission" date="2020-08" db="EMBL/GenBank/DDBJ databases">
        <title>A Genomic Blueprint of the Chicken Gut Microbiome.</title>
        <authorList>
            <person name="Gilroy R."/>
            <person name="Ravi A."/>
            <person name="Getino M."/>
            <person name="Pursley I."/>
            <person name="Horton D.L."/>
            <person name="Alikhan N.-F."/>
            <person name="Baker D."/>
            <person name="Gharbi K."/>
            <person name="Hall N."/>
            <person name="Watson M."/>
            <person name="Adriaenssens E.M."/>
            <person name="Foster-Nyarko E."/>
            <person name="Jarju S."/>
            <person name="Secka A."/>
            <person name="Antonio M."/>
            <person name="Oren A."/>
            <person name="Chaudhuri R."/>
            <person name="La Ragione R.M."/>
            <person name="Hildebrand F."/>
            <person name="Pallen M.J."/>
        </authorList>
    </citation>
    <scope>NUCLEOTIDE SEQUENCE [LARGE SCALE GENOMIC DNA]</scope>
    <source>
        <strain evidence="12 13">Sa1YUN3</strain>
    </source>
</reference>
<keyword evidence="6" id="KW-0804">Transcription</keyword>
<dbReference type="SMART" id="SM00342">
    <property type="entry name" value="HTH_ARAC"/>
    <property type="match status" value="1"/>
</dbReference>
<evidence type="ECO:0000256" key="8">
    <source>
        <dbReference type="SAM" id="Phobius"/>
    </source>
</evidence>
<dbReference type="InterPro" id="IPR018060">
    <property type="entry name" value="HTH_AraC"/>
</dbReference>
<dbReference type="InterPro" id="IPR011047">
    <property type="entry name" value="Quinoprotein_ADH-like_sf"/>
</dbReference>
<dbReference type="Pfam" id="PF12833">
    <property type="entry name" value="HTH_18"/>
    <property type="match status" value="1"/>
</dbReference>
<dbReference type="CDD" id="cd00075">
    <property type="entry name" value="HATPase"/>
    <property type="match status" value="1"/>
</dbReference>
<dbReference type="SMART" id="SM00448">
    <property type="entry name" value="REC"/>
    <property type="match status" value="1"/>
</dbReference>
<dbReference type="InterPro" id="IPR004358">
    <property type="entry name" value="Sig_transdc_His_kin-like_C"/>
</dbReference>
<feature type="domain" description="HTH araC/xylS-type" evidence="9">
    <location>
        <begin position="1274"/>
        <end position="1375"/>
    </location>
</feature>
<dbReference type="Gene3D" id="1.10.10.60">
    <property type="entry name" value="Homeodomain-like"/>
    <property type="match status" value="1"/>
</dbReference>
<keyword evidence="13" id="KW-1185">Reference proteome</keyword>
<dbReference type="Pfam" id="PF02518">
    <property type="entry name" value="HATPase_c"/>
    <property type="match status" value="1"/>
</dbReference>
<dbReference type="CDD" id="cd00082">
    <property type="entry name" value="HisKA"/>
    <property type="match status" value="1"/>
</dbReference>
<dbReference type="InterPro" id="IPR011123">
    <property type="entry name" value="Y_Y_Y"/>
</dbReference>
<evidence type="ECO:0000313" key="13">
    <source>
        <dbReference type="Proteomes" id="UP000616346"/>
    </source>
</evidence>
<dbReference type="Gene3D" id="2.130.10.10">
    <property type="entry name" value="YVTN repeat-like/Quinoprotein amine dehydrogenase"/>
    <property type="match status" value="2"/>
</dbReference>
<dbReference type="SMART" id="SM00388">
    <property type="entry name" value="HisKA"/>
    <property type="match status" value="1"/>
</dbReference>
<dbReference type="SUPFAM" id="SSF46689">
    <property type="entry name" value="Homeodomain-like"/>
    <property type="match status" value="1"/>
</dbReference>
<comment type="catalytic activity">
    <reaction evidence="1">
        <text>ATP + protein L-histidine = ADP + protein N-phospho-L-histidine.</text>
        <dbReference type="EC" id="2.7.13.3"/>
    </reaction>
</comment>
<evidence type="ECO:0000256" key="3">
    <source>
        <dbReference type="ARBA" id="ARBA00022553"/>
    </source>
</evidence>
<dbReference type="InterPro" id="IPR018062">
    <property type="entry name" value="HTH_AraC-typ_CS"/>
</dbReference>
<evidence type="ECO:0000256" key="7">
    <source>
        <dbReference type="PROSITE-ProRule" id="PRU00169"/>
    </source>
</evidence>
<dbReference type="PROSITE" id="PS50110">
    <property type="entry name" value="RESPONSE_REGULATORY"/>
    <property type="match status" value="1"/>
</dbReference>
<dbReference type="InterPro" id="IPR001789">
    <property type="entry name" value="Sig_transdc_resp-reg_receiver"/>
</dbReference>
<evidence type="ECO:0000256" key="5">
    <source>
        <dbReference type="ARBA" id="ARBA00023125"/>
    </source>
</evidence>
<dbReference type="InterPro" id="IPR003594">
    <property type="entry name" value="HATPase_dom"/>
</dbReference>
<dbReference type="Gene3D" id="3.30.565.10">
    <property type="entry name" value="Histidine kinase-like ATPase, C-terminal domain"/>
    <property type="match status" value="1"/>
</dbReference>
<dbReference type="Gene3D" id="3.40.50.2300">
    <property type="match status" value="1"/>
</dbReference>
<dbReference type="PROSITE" id="PS00041">
    <property type="entry name" value="HTH_ARAC_FAMILY_1"/>
    <property type="match status" value="1"/>
</dbReference>
<dbReference type="PRINTS" id="PR00344">
    <property type="entry name" value="BCTRLSENSOR"/>
</dbReference>
<dbReference type="InterPro" id="IPR011110">
    <property type="entry name" value="Reg_prop"/>
</dbReference>
<dbReference type="PANTHER" id="PTHR43547">
    <property type="entry name" value="TWO-COMPONENT HISTIDINE KINASE"/>
    <property type="match status" value="1"/>
</dbReference>
<dbReference type="InterPro" id="IPR036097">
    <property type="entry name" value="HisK_dim/P_sf"/>
</dbReference>
<evidence type="ECO:0000259" key="9">
    <source>
        <dbReference type="PROSITE" id="PS01124"/>
    </source>
</evidence>
<evidence type="ECO:0000256" key="6">
    <source>
        <dbReference type="ARBA" id="ARBA00023163"/>
    </source>
</evidence>
<evidence type="ECO:0000256" key="4">
    <source>
        <dbReference type="ARBA" id="ARBA00023015"/>
    </source>
</evidence>
<dbReference type="Pfam" id="PF00072">
    <property type="entry name" value="Response_reg"/>
    <property type="match status" value="1"/>
</dbReference>
<comment type="caution">
    <text evidence="12">The sequence shown here is derived from an EMBL/GenBank/DDBJ whole genome shotgun (WGS) entry which is preliminary data.</text>
</comment>
<dbReference type="Pfam" id="PF07494">
    <property type="entry name" value="Reg_prop"/>
    <property type="match status" value="4"/>
</dbReference>
<evidence type="ECO:0000256" key="2">
    <source>
        <dbReference type="ARBA" id="ARBA00012438"/>
    </source>
</evidence>
<sequence length="1390" mass="158255">MKRHILFLIYILFTGCLTAYALSADTFFSRYNFRFITEAEGLPNNCVTAILKDSKGYVWMATQGGVGRYDGYRFLTYTARGETDALKSNYVYSLCEDGCGRLWIGSEGGLDWMDVATCRLVSLDISAFPELKSLCRSYIRTLYCSRNGDVWVVSDRALWCIELDAKGEVSNYFRLMNPENEGISEMTDTEAGVCAGIGNRLYRFVKADNHQINKVLIPQVEPFSEDWRISCLQSDGDFLWMGSNRGLFRYDHRSGEVKRYRYSTHRSGMLSQAYITDIHLTDEGSVIVATLNGLNVYDRSTDTFHFIRRTTERDNSTINSNAINCLYAEGENIWAGTRDEGVDLLYRKRLRIDVWDYIPATSAAQRKVEISAIAEDHEGNLWIGTVEDGLYRKELESEDATHYTYIPGSRTSISSNSIKGLLIDSDNHLWAYTWGVGITELDLNRPGNRVFRQYFWEDNIGLESDFILSAVEDRMNQGIWFGSVRGLIFYDKRKKSFQRITFDLSDNEFDAINALLIDRKSRLWVGTTEGVFVVDLASFAQSRQRFSYTYLKYRLTDKHTTQLEKINALYQDSRGIIWLGGNGTGLYRLVSDADGHFEFENLTVRNGLPDNVVLGLAEDNEGHLWISTDNGIAHMDVGTYTFMNYSQADGLSGKGFAANAFCHSAVKPLIYGGKEHKLLAIHSDTSDTVTANMPIKIAAYRLAKSKSWSFTDEDEAIRYHESNGTLALNLTTQDYGYSDCIRFGYYLEGYDEDWRETLAGESSLTYVSLPPGHYVLHLKATDRDGHWTDKEMAVTVRVVPYFYKSVWFWGIIFLLLCGGSYGYYRYKVRLLRRRQVRLEELVSERTHELEVQNRQLEVMARRMEEVTAEKIAFFTNMAHEFRTPVTLIQGPLEQALERTKDEQTRKQLEIAGRSSRQLLALVNELMDFRKLDEEQTRFNPKPLRLSAFLEDSLSPFQAFAAERNISFNVYTRLTSPVIEADAGYLNRIVSNLMSNAVKYTPAGGRITVWVALLNSGKAGYKLYFAVSDTGNGIPPEDLERIFSRFYQSPGTVKYAAAGQGSTGIGLYVCKRIVEMQGGTIYAKNNRTGGASFRLLLPIGLSHIVPPCVKEECIRQEEAACEPLSDETLLLVDDNKDMRTYIRSLLEKDYLILEAANGVEALQLIRSRKVDLIISDLLMPGMDGIELSRQVKENLSTSHIPFLMLTAVNSLEKEKISYSIGVDEYLCKPFDAEVLKVRVRNILNLRRRYKERFAVSADMGELGLQEDSRDKMFMQRAIDFMKQNYADAEYDLERFVHDMGYSKTLVNQKLQDLTGQSIGQFMKTYRLNVSRQLLVGEGLDMNISEIAYAVGFNDPKYFTKCFKRQFGMLPSALRDIKPEGANSENIPDSEA</sequence>
<dbReference type="SUPFAM" id="SSF55874">
    <property type="entry name" value="ATPase domain of HSP90 chaperone/DNA topoisomerase II/histidine kinase"/>
    <property type="match status" value="1"/>
</dbReference>
<dbReference type="Gene3D" id="2.60.40.10">
    <property type="entry name" value="Immunoglobulins"/>
    <property type="match status" value="1"/>
</dbReference>
<evidence type="ECO:0000256" key="1">
    <source>
        <dbReference type="ARBA" id="ARBA00000085"/>
    </source>
</evidence>
<dbReference type="PROSITE" id="PS01124">
    <property type="entry name" value="HTH_ARAC_FAMILY_2"/>
    <property type="match status" value="1"/>
</dbReference>
<dbReference type="SUPFAM" id="SSF50998">
    <property type="entry name" value="Quinoprotein alcohol dehydrogenase-like"/>
    <property type="match status" value="1"/>
</dbReference>
<dbReference type="SUPFAM" id="SSF47384">
    <property type="entry name" value="Homodimeric domain of signal transducing histidine kinase"/>
    <property type="match status" value="1"/>
</dbReference>
<accession>A0ABR8VF29</accession>
<feature type="domain" description="Response regulatory" evidence="11">
    <location>
        <begin position="1127"/>
        <end position="1242"/>
    </location>
</feature>
<dbReference type="RefSeq" id="WP_191710851.1">
    <property type="nucleotide sequence ID" value="NZ_JACSPQ010000053.1"/>
</dbReference>
<dbReference type="Proteomes" id="UP000616346">
    <property type="component" value="Unassembled WGS sequence"/>
</dbReference>
<proteinExistence type="predicted"/>
<keyword evidence="4" id="KW-0805">Transcription regulation</keyword>
<feature type="transmembrane region" description="Helical" evidence="8">
    <location>
        <begin position="806"/>
        <end position="824"/>
    </location>
</feature>
<evidence type="ECO:0000259" key="10">
    <source>
        <dbReference type="PROSITE" id="PS50109"/>
    </source>
</evidence>
<feature type="modified residue" description="4-aspartylphosphate" evidence="7">
    <location>
        <position position="1175"/>
    </location>
</feature>
<name>A0ABR8VF29_9BACT</name>
<dbReference type="InterPro" id="IPR015943">
    <property type="entry name" value="WD40/YVTN_repeat-like_dom_sf"/>
</dbReference>
<dbReference type="InterPro" id="IPR005467">
    <property type="entry name" value="His_kinase_dom"/>
</dbReference>
<dbReference type="PANTHER" id="PTHR43547:SF2">
    <property type="entry name" value="HYBRID SIGNAL TRANSDUCTION HISTIDINE KINASE C"/>
    <property type="match status" value="1"/>
</dbReference>
<organism evidence="12 13">
    <name type="scientific">Phocaeicola faecium</name>
    <dbReference type="NCBI Taxonomy" id="2762213"/>
    <lineage>
        <taxon>Bacteria</taxon>
        <taxon>Pseudomonadati</taxon>
        <taxon>Bacteroidota</taxon>
        <taxon>Bacteroidia</taxon>
        <taxon>Bacteroidales</taxon>
        <taxon>Bacteroidaceae</taxon>
        <taxon>Phocaeicola</taxon>
    </lineage>
</organism>
<dbReference type="PROSITE" id="PS51257">
    <property type="entry name" value="PROKAR_LIPOPROTEIN"/>
    <property type="match status" value="1"/>
</dbReference>
<dbReference type="InterPro" id="IPR003661">
    <property type="entry name" value="HisK_dim/P_dom"/>
</dbReference>
<dbReference type="InterPro" id="IPR009057">
    <property type="entry name" value="Homeodomain-like_sf"/>
</dbReference>
<feature type="domain" description="Histidine kinase" evidence="10">
    <location>
        <begin position="876"/>
        <end position="1100"/>
    </location>
</feature>
<dbReference type="Pfam" id="PF07495">
    <property type="entry name" value="Y_Y_Y"/>
    <property type="match status" value="1"/>
</dbReference>